<evidence type="ECO:0000313" key="2">
    <source>
        <dbReference type="Proteomes" id="UP000095287"/>
    </source>
</evidence>
<evidence type="ECO:0000313" key="3">
    <source>
        <dbReference type="WBParaSite" id="L893_g20262.t1"/>
    </source>
</evidence>
<evidence type="ECO:0000256" key="1">
    <source>
        <dbReference type="SAM" id="MobiDB-lite"/>
    </source>
</evidence>
<accession>A0A1I7YWM5</accession>
<proteinExistence type="predicted"/>
<protein>
    <submittedName>
        <fullName evidence="3">ShKT domain-containing protein</fullName>
    </submittedName>
</protein>
<dbReference type="PANTHER" id="PTHR35017">
    <property type="entry name" value="PROTEIN CBG16223-RELATED"/>
    <property type="match status" value="1"/>
</dbReference>
<sequence length="252" mass="28922">MTNITGHKEAILERTSDGDRGEVGALKSNRTDQEESNAFVRSTGTKAKVQKSPRVRCGIDHDDGAACRRAPWRSGGPSHGDDTLLLGLHWERHLRRDTTPSASRLPKEVRLRRGIRDDAVLRDVWHRRRRESQKTPPSRTNLLQAMGRRVFSAGSRSRECFDRHSRDFCLRFLYRVTPWENEDGNCSGKHAPLAFRLCRKTCGFCDKKLYSETKKPTDCARTGELLRSHIDLLEDLYTQYTKTSLLSENQRI</sequence>
<feature type="region of interest" description="Disordered" evidence="1">
    <location>
        <begin position="1"/>
        <end position="46"/>
    </location>
</feature>
<keyword evidence="2" id="KW-1185">Reference proteome</keyword>
<organism evidence="2 3">
    <name type="scientific">Steinernema glaseri</name>
    <dbReference type="NCBI Taxonomy" id="37863"/>
    <lineage>
        <taxon>Eukaryota</taxon>
        <taxon>Metazoa</taxon>
        <taxon>Ecdysozoa</taxon>
        <taxon>Nematoda</taxon>
        <taxon>Chromadorea</taxon>
        <taxon>Rhabditida</taxon>
        <taxon>Tylenchina</taxon>
        <taxon>Panagrolaimomorpha</taxon>
        <taxon>Strongyloidoidea</taxon>
        <taxon>Steinernematidae</taxon>
        <taxon>Steinernema</taxon>
    </lineage>
</organism>
<dbReference type="PANTHER" id="PTHR35017:SF1">
    <property type="entry name" value="SHKT DOMAIN-CONTAINING PROTEIN"/>
    <property type="match status" value="1"/>
</dbReference>
<dbReference type="WBParaSite" id="L893_g20262.t1">
    <property type="protein sequence ID" value="L893_g20262.t1"/>
    <property type="gene ID" value="L893_g20262"/>
</dbReference>
<name>A0A1I7YWM5_9BILA</name>
<feature type="compositionally biased region" description="Basic and acidic residues" evidence="1">
    <location>
        <begin position="1"/>
        <end position="22"/>
    </location>
</feature>
<dbReference type="Proteomes" id="UP000095287">
    <property type="component" value="Unplaced"/>
</dbReference>
<reference evidence="3" key="1">
    <citation type="submission" date="2016-11" db="UniProtKB">
        <authorList>
            <consortium name="WormBaseParasite"/>
        </authorList>
    </citation>
    <scope>IDENTIFICATION</scope>
</reference>
<dbReference type="AlphaFoldDB" id="A0A1I7YWM5"/>